<evidence type="ECO:0000256" key="7">
    <source>
        <dbReference type="ARBA" id="ARBA00022888"/>
    </source>
</evidence>
<evidence type="ECO:0000256" key="5">
    <source>
        <dbReference type="ARBA" id="ARBA00022741"/>
    </source>
</evidence>
<dbReference type="GO" id="GO:0005829">
    <property type="term" value="C:cytosol"/>
    <property type="evidence" value="ECO:0007669"/>
    <property type="project" value="TreeGrafter"/>
</dbReference>
<evidence type="ECO:0000256" key="8">
    <source>
        <dbReference type="ARBA" id="ARBA00022962"/>
    </source>
</evidence>
<dbReference type="Pfam" id="PF00733">
    <property type="entry name" value="Asn_synthase"/>
    <property type="match status" value="2"/>
</dbReference>
<comment type="catalytic activity">
    <reaction evidence="10">
        <text>L-aspartate + L-glutamine + ATP + H2O = L-asparagine + L-glutamate + AMP + diphosphate + H(+)</text>
        <dbReference type="Rhea" id="RHEA:12228"/>
        <dbReference type="ChEBI" id="CHEBI:15377"/>
        <dbReference type="ChEBI" id="CHEBI:15378"/>
        <dbReference type="ChEBI" id="CHEBI:29985"/>
        <dbReference type="ChEBI" id="CHEBI:29991"/>
        <dbReference type="ChEBI" id="CHEBI:30616"/>
        <dbReference type="ChEBI" id="CHEBI:33019"/>
        <dbReference type="ChEBI" id="CHEBI:58048"/>
        <dbReference type="ChEBI" id="CHEBI:58359"/>
        <dbReference type="ChEBI" id="CHEBI:456215"/>
        <dbReference type="EC" id="6.3.5.4"/>
    </reaction>
</comment>
<keyword evidence="6" id="KW-0067">ATP-binding</keyword>
<keyword evidence="8" id="KW-0315">Glutamine amidotransferase</keyword>
<evidence type="ECO:0000256" key="1">
    <source>
        <dbReference type="ARBA" id="ARBA00005187"/>
    </source>
</evidence>
<organism evidence="12">
    <name type="scientific">viral metagenome</name>
    <dbReference type="NCBI Taxonomy" id="1070528"/>
    <lineage>
        <taxon>unclassified sequences</taxon>
        <taxon>metagenomes</taxon>
        <taxon>organismal metagenomes</taxon>
    </lineage>
</organism>
<evidence type="ECO:0000256" key="10">
    <source>
        <dbReference type="ARBA" id="ARBA00048741"/>
    </source>
</evidence>
<dbReference type="CDD" id="cd00712">
    <property type="entry name" value="AsnB"/>
    <property type="match status" value="1"/>
</dbReference>
<dbReference type="InterPro" id="IPR029055">
    <property type="entry name" value="Ntn_hydrolases_N"/>
</dbReference>
<dbReference type="GO" id="GO:0005524">
    <property type="term" value="F:ATP binding"/>
    <property type="evidence" value="ECO:0007669"/>
    <property type="project" value="UniProtKB-KW"/>
</dbReference>
<dbReference type="PIRSF" id="PIRSF001589">
    <property type="entry name" value="Asn_synthetase_glu-h"/>
    <property type="match status" value="1"/>
</dbReference>
<evidence type="ECO:0000256" key="9">
    <source>
        <dbReference type="ARBA" id="ARBA00030234"/>
    </source>
</evidence>
<dbReference type="InterPro" id="IPR050795">
    <property type="entry name" value="Asn_Synthetase"/>
</dbReference>
<evidence type="ECO:0000256" key="4">
    <source>
        <dbReference type="ARBA" id="ARBA00022605"/>
    </source>
</evidence>
<keyword evidence="7" id="KW-0061">Asparagine biosynthesis</keyword>
<name>A0A6C0K4D9_9ZZZZ</name>
<dbReference type="EMBL" id="MN740811">
    <property type="protein sequence ID" value="QHU12925.1"/>
    <property type="molecule type" value="Genomic_DNA"/>
</dbReference>
<evidence type="ECO:0000256" key="2">
    <source>
        <dbReference type="ARBA" id="ARBA00012737"/>
    </source>
</evidence>
<proteinExistence type="predicted"/>
<dbReference type="InterPro" id="IPR017932">
    <property type="entry name" value="GATase_2_dom"/>
</dbReference>
<dbReference type="GO" id="GO:0004066">
    <property type="term" value="F:asparagine synthase (glutamine-hydrolyzing) activity"/>
    <property type="evidence" value="ECO:0007669"/>
    <property type="project" value="UniProtKB-EC"/>
</dbReference>
<feature type="domain" description="Glutamine amidotransferase type-2" evidence="11">
    <location>
        <begin position="2"/>
        <end position="188"/>
    </location>
</feature>
<dbReference type="InterPro" id="IPR033738">
    <property type="entry name" value="AsnB_N"/>
</dbReference>
<evidence type="ECO:0000256" key="3">
    <source>
        <dbReference type="ARBA" id="ARBA00022598"/>
    </source>
</evidence>
<dbReference type="GO" id="GO:0006529">
    <property type="term" value="P:asparagine biosynthetic process"/>
    <property type="evidence" value="ECO:0007669"/>
    <property type="project" value="UniProtKB-KW"/>
</dbReference>
<dbReference type="PROSITE" id="PS51278">
    <property type="entry name" value="GATASE_TYPE_2"/>
    <property type="match status" value="1"/>
</dbReference>
<dbReference type="Pfam" id="PF13537">
    <property type="entry name" value="GATase_7"/>
    <property type="match status" value="1"/>
</dbReference>
<dbReference type="PANTHER" id="PTHR11772">
    <property type="entry name" value="ASPARAGINE SYNTHETASE"/>
    <property type="match status" value="1"/>
</dbReference>
<evidence type="ECO:0000313" key="12">
    <source>
        <dbReference type="EMBL" id="QHU12925.1"/>
    </source>
</evidence>
<dbReference type="Gene3D" id="3.60.20.10">
    <property type="entry name" value="Glutamine Phosphoribosylpyrophosphate, subunit 1, domain 1"/>
    <property type="match status" value="1"/>
</dbReference>
<comment type="pathway">
    <text evidence="1">Amino-acid biosynthesis; L-asparagine biosynthesis; L-asparagine from L-aspartate (L-Gln route): step 1/1.</text>
</comment>
<reference evidence="12" key="1">
    <citation type="journal article" date="2020" name="Nature">
        <title>Giant virus diversity and host interactions through global metagenomics.</title>
        <authorList>
            <person name="Schulz F."/>
            <person name="Roux S."/>
            <person name="Paez-Espino D."/>
            <person name="Jungbluth S."/>
            <person name="Walsh D.A."/>
            <person name="Denef V.J."/>
            <person name="McMahon K.D."/>
            <person name="Konstantinidis K.T."/>
            <person name="Eloe-Fadrosh E.A."/>
            <person name="Kyrpides N.C."/>
            <person name="Woyke T."/>
        </authorList>
    </citation>
    <scope>NUCLEOTIDE SEQUENCE</scope>
    <source>
        <strain evidence="12">GVMAG-S-1101172-89</strain>
    </source>
</reference>
<dbReference type="InterPro" id="IPR001962">
    <property type="entry name" value="Asn_synthase"/>
</dbReference>
<keyword evidence="4" id="KW-0028">Amino-acid biosynthesis</keyword>
<dbReference type="SUPFAM" id="SSF56235">
    <property type="entry name" value="N-terminal nucleophile aminohydrolases (Ntn hydrolases)"/>
    <property type="match status" value="1"/>
</dbReference>
<protein>
    <recommendedName>
        <fullName evidence="2">asparagine synthase (glutamine-hydrolyzing)</fullName>
        <ecNumber evidence="2">6.3.5.4</ecNumber>
    </recommendedName>
    <alternativeName>
        <fullName evidence="9">Glutamine-dependent asparagine synthetase</fullName>
    </alternativeName>
</protein>
<dbReference type="EC" id="6.3.5.4" evidence="2"/>
<evidence type="ECO:0000259" key="11">
    <source>
        <dbReference type="PROSITE" id="PS51278"/>
    </source>
</evidence>
<dbReference type="SUPFAM" id="SSF52402">
    <property type="entry name" value="Adenine nucleotide alpha hydrolases-like"/>
    <property type="match status" value="1"/>
</dbReference>
<accession>A0A6C0K4D9</accession>
<keyword evidence="5" id="KW-0547">Nucleotide-binding</keyword>
<dbReference type="PANTHER" id="PTHR11772:SF23">
    <property type="entry name" value="ASPARAGINE SYNTHETASE [GLUTAMINE-HYDROLYZING]"/>
    <property type="match status" value="1"/>
</dbReference>
<dbReference type="InterPro" id="IPR014729">
    <property type="entry name" value="Rossmann-like_a/b/a_fold"/>
</dbReference>
<dbReference type="CDD" id="cd01991">
    <property type="entry name" value="Asn_synthase_B_C"/>
    <property type="match status" value="1"/>
</dbReference>
<dbReference type="InterPro" id="IPR006426">
    <property type="entry name" value="Asn_synth_AEB"/>
</dbReference>
<dbReference type="Gene3D" id="3.40.50.620">
    <property type="entry name" value="HUPs"/>
    <property type="match status" value="1"/>
</dbReference>
<evidence type="ECO:0000256" key="6">
    <source>
        <dbReference type="ARBA" id="ARBA00022840"/>
    </source>
</evidence>
<sequence length="548" mass="60839">MCGIWAVFGAVENNAAKYVKYLEALKGRGPEATRIHPIGSKGFMGFTRLAINGLNEAGMQPMMNNANVWMANGEIYNWKELMTTYGLACESGSDCEVIGPLYEKLFSDADHVEVGELFRLFDGVFACVLVDVARGRIIVARDPYGVRPLYVGRTQDLVYFGSELKSLLTTCSVVSAFEPGSFQVYDLNTQELLISAKYHTVSTLTLPGLKDVEAASGVVRTALEVAVKKRMMMERPVAALLSGGLDSSLVASLVARNLREAGLAPLKTFSIGMKGSSDLRYARAVAEWIGSDHTEVVVTAEEMFGAIRHVIWDIGSYDTTTVRASVGNWLVSRVVRNGCDCKVVFNGDGSDEVWGSYLYMFLAPSEREYGNEVVRLLDEIHTYDVLRSDRCISSHGLEPRTPFLDKAFVQTVLSVPLELRRPVIGRLPEKWLLRRAFDDGITLPRAVLWRQKEAFSDGVSPTEESWFQIIQRMVAGLVSEEDLSGAAKKYPVNTPTTAEMYYYREIFEEFYGGSGMETVSVPAFWMPRWSDTKDPSARTLGKLLEVLS</sequence>
<keyword evidence="3" id="KW-0436">Ligase</keyword>
<dbReference type="AlphaFoldDB" id="A0A6C0K4D9"/>